<dbReference type="InterPro" id="IPR023214">
    <property type="entry name" value="HAD_sf"/>
</dbReference>
<dbReference type="InterPro" id="IPR006549">
    <property type="entry name" value="HAD-SF_hydro_IIIA"/>
</dbReference>
<dbReference type="EMBL" id="WHPF01000002">
    <property type="protein sequence ID" value="NNV54207.1"/>
    <property type="molecule type" value="Genomic_DNA"/>
</dbReference>
<comment type="similarity">
    <text evidence="9">Belongs to the gmhB family.</text>
</comment>
<sequence length="184" mass="20698">MIPFSTIDKSWTLFLDRDGVINREIQGLYVTNVSEFFFYEGTLEALRICNNLFGKIVIVTNQKGVSKGLMTLDDLHNIHTEMMQAITQSGGRIDQIYFCTDMDDKSPNRKPQHGMALQAQADFPEIDFSKSIIAGNKLSDMQFGRNAGMATVFIASTNPETAYPHALIDDRYNSLLDLAKAFEQ</sequence>
<comment type="caution">
    <text evidence="13">The sequence shown here is derived from an EMBL/GenBank/DDBJ whole genome shotgun (WGS) entry which is preliminary data.</text>
</comment>
<keyword evidence="12" id="KW-0862">Zinc</keyword>
<comment type="subunit">
    <text evidence="3">Monomer.</text>
</comment>
<keyword evidence="12" id="KW-0460">Magnesium</keyword>
<dbReference type="NCBIfam" id="TIGR01662">
    <property type="entry name" value="HAD-SF-IIIA"/>
    <property type="match status" value="1"/>
</dbReference>
<evidence type="ECO:0000256" key="4">
    <source>
        <dbReference type="ARBA" id="ARBA00022490"/>
    </source>
</evidence>
<feature type="site" description="Stabilizes the phosphoryl group" evidence="11">
    <location>
        <position position="60"/>
    </location>
</feature>
<comment type="cofactor">
    <cofactor evidence="12">
        <name>Zn(2+)</name>
        <dbReference type="ChEBI" id="CHEBI:29105"/>
    </cofactor>
</comment>
<evidence type="ECO:0000256" key="12">
    <source>
        <dbReference type="PIRSR" id="PIRSR004682-4"/>
    </source>
</evidence>
<comment type="subcellular location">
    <subcellularLocation>
        <location evidence="2 9">Cytoplasm</location>
    </subcellularLocation>
</comment>
<feature type="active site" description="Nucleophile" evidence="10">
    <location>
        <position position="16"/>
    </location>
</feature>
<evidence type="ECO:0000256" key="11">
    <source>
        <dbReference type="PIRSR" id="PIRSR004682-3"/>
    </source>
</evidence>
<feature type="binding site" evidence="12">
    <location>
        <position position="18"/>
    </location>
    <ligand>
        <name>Mg(2+)</name>
        <dbReference type="ChEBI" id="CHEBI:18420"/>
    </ligand>
</feature>
<name>A0A8J8FAX5_9BACT</name>
<evidence type="ECO:0000313" key="14">
    <source>
        <dbReference type="Proteomes" id="UP000598971"/>
    </source>
</evidence>
<dbReference type="Proteomes" id="UP000598971">
    <property type="component" value="Unassembled WGS sequence"/>
</dbReference>
<dbReference type="RefSeq" id="WP_171606137.1">
    <property type="nucleotide sequence ID" value="NZ_WHPF01000002.1"/>
</dbReference>
<feature type="active site" description="Proton donor" evidence="10">
    <location>
        <position position="18"/>
    </location>
</feature>
<dbReference type="GO" id="GO:0046872">
    <property type="term" value="F:metal ion binding"/>
    <property type="evidence" value="ECO:0007669"/>
    <property type="project" value="UniProtKB-KW"/>
</dbReference>
<dbReference type="GO" id="GO:0005737">
    <property type="term" value="C:cytoplasm"/>
    <property type="evidence" value="ECO:0007669"/>
    <property type="project" value="UniProtKB-SubCell"/>
</dbReference>
<evidence type="ECO:0000256" key="7">
    <source>
        <dbReference type="ARBA" id="ARBA00023277"/>
    </source>
</evidence>
<evidence type="ECO:0000256" key="10">
    <source>
        <dbReference type="PIRSR" id="PIRSR004682-1"/>
    </source>
</evidence>
<dbReference type="PANTHER" id="PTHR42891">
    <property type="entry name" value="D-GLYCERO-BETA-D-MANNO-HEPTOSE-1,7-BISPHOSPHATE 7-PHOSPHATASE"/>
    <property type="match status" value="1"/>
</dbReference>
<reference evidence="13" key="1">
    <citation type="submission" date="2019-10" db="EMBL/GenBank/DDBJ databases">
        <title>Draft genome sequence of Panacibacter sp. KCS-6.</title>
        <authorList>
            <person name="Yim K.J."/>
        </authorList>
    </citation>
    <scope>NUCLEOTIDE SEQUENCE</scope>
    <source>
        <strain evidence="13">KCS-6</strain>
    </source>
</reference>
<feature type="binding site" evidence="12">
    <location>
        <position position="16"/>
    </location>
    <ligand>
        <name>Mg(2+)</name>
        <dbReference type="ChEBI" id="CHEBI:18420"/>
    </ligand>
</feature>
<dbReference type="SUPFAM" id="SSF56784">
    <property type="entry name" value="HAD-like"/>
    <property type="match status" value="1"/>
</dbReference>
<accession>A0A8J8FAX5</accession>
<dbReference type="AlphaFoldDB" id="A0A8J8FAX5"/>
<organism evidence="13 14">
    <name type="scientific">Limnovirga soli</name>
    <dbReference type="NCBI Taxonomy" id="2656915"/>
    <lineage>
        <taxon>Bacteria</taxon>
        <taxon>Pseudomonadati</taxon>
        <taxon>Bacteroidota</taxon>
        <taxon>Chitinophagia</taxon>
        <taxon>Chitinophagales</taxon>
        <taxon>Chitinophagaceae</taxon>
        <taxon>Limnovirga</taxon>
    </lineage>
</organism>
<evidence type="ECO:0000256" key="2">
    <source>
        <dbReference type="ARBA" id="ARBA00004496"/>
    </source>
</evidence>
<feature type="binding site" evidence="12">
    <location>
        <position position="99"/>
    </location>
    <ligand>
        <name>Zn(2+)</name>
        <dbReference type="ChEBI" id="CHEBI:29105"/>
    </ligand>
</feature>
<evidence type="ECO:0000256" key="3">
    <source>
        <dbReference type="ARBA" id="ARBA00011245"/>
    </source>
</evidence>
<dbReference type="PIRSF" id="PIRSF004682">
    <property type="entry name" value="GmhB"/>
    <property type="match status" value="1"/>
</dbReference>
<evidence type="ECO:0000256" key="5">
    <source>
        <dbReference type="ARBA" id="ARBA00022723"/>
    </source>
</evidence>
<comment type="cofactor">
    <cofactor evidence="1 12">
        <name>Mg(2+)</name>
        <dbReference type="ChEBI" id="CHEBI:18420"/>
    </cofactor>
</comment>
<proteinExistence type="inferred from homology"/>
<keyword evidence="7 9" id="KW-0119">Carbohydrate metabolism</keyword>
<evidence type="ECO:0000256" key="6">
    <source>
        <dbReference type="ARBA" id="ARBA00022801"/>
    </source>
</evidence>
<dbReference type="InterPro" id="IPR013954">
    <property type="entry name" value="PNK3P"/>
</dbReference>
<dbReference type="Gene3D" id="3.40.50.1000">
    <property type="entry name" value="HAD superfamily/HAD-like"/>
    <property type="match status" value="1"/>
</dbReference>
<evidence type="ECO:0000256" key="1">
    <source>
        <dbReference type="ARBA" id="ARBA00001946"/>
    </source>
</evidence>
<dbReference type="InterPro" id="IPR036412">
    <property type="entry name" value="HAD-like_sf"/>
</dbReference>
<gene>
    <name evidence="13" type="ORF">GD597_01960</name>
</gene>
<evidence type="ECO:0000256" key="8">
    <source>
        <dbReference type="ARBA" id="ARBA00031828"/>
    </source>
</evidence>
<dbReference type="PANTHER" id="PTHR42891:SF1">
    <property type="entry name" value="D-GLYCERO-BETA-D-MANNO-HEPTOSE-1,7-BISPHOSPHATE 7-PHOSPHATASE"/>
    <property type="match status" value="1"/>
</dbReference>
<protein>
    <recommendedName>
        <fullName evidence="8 9">D,D-heptose 1,7-bisphosphate phosphatase</fullName>
        <ecNumber evidence="9">3.1.3.-</ecNumber>
    </recommendedName>
</protein>
<feature type="site" description="Contributes to substrate recognition" evidence="11">
    <location>
        <position position="110"/>
    </location>
</feature>
<dbReference type="Pfam" id="PF08645">
    <property type="entry name" value="PNK3P"/>
    <property type="match status" value="1"/>
</dbReference>
<dbReference type="InterPro" id="IPR006543">
    <property type="entry name" value="Histidinol-phos"/>
</dbReference>
<keyword evidence="5 12" id="KW-0479">Metal-binding</keyword>
<dbReference type="NCBIfam" id="TIGR01656">
    <property type="entry name" value="Histidinol-ppas"/>
    <property type="match status" value="1"/>
</dbReference>
<evidence type="ECO:0000256" key="9">
    <source>
        <dbReference type="PIRNR" id="PIRNR004682"/>
    </source>
</evidence>
<evidence type="ECO:0000313" key="13">
    <source>
        <dbReference type="EMBL" id="NNV54207.1"/>
    </source>
</evidence>
<feature type="binding site" evidence="12">
    <location>
        <position position="137"/>
    </location>
    <ligand>
        <name>Mg(2+)</name>
        <dbReference type="ChEBI" id="CHEBI:18420"/>
    </ligand>
</feature>
<dbReference type="EC" id="3.1.3.-" evidence="9"/>
<keyword evidence="14" id="KW-1185">Reference proteome</keyword>
<feature type="site" description="Contributes to substrate recognition" evidence="11">
    <location>
        <position position="109"/>
    </location>
</feature>
<dbReference type="InterPro" id="IPR004446">
    <property type="entry name" value="Heptose_bisP_phosphatase"/>
</dbReference>
<dbReference type="GO" id="GO:0005975">
    <property type="term" value="P:carbohydrate metabolic process"/>
    <property type="evidence" value="ECO:0007669"/>
    <property type="project" value="InterPro"/>
</dbReference>
<keyword evidence="6 9" id="KW-0378">Hydrolase</keyword>
<keyword evidence="4 9" id="KW-0963">Cytoplasm</keyword>
<dbReference type="GO" id="GO:0016791">
    <property type="term" value="F:phosphatase activity"/>
    <property type="evidence" value="ECO:0007669"/>
    <property type="project" value="InterPro"/>
</dbReference>